<reference evidence="7 8" key="1">
    <citation type="journal article" date="2013" name="Genome Announc.">
        <title>Complete Genome Sequence of Carnobacterium gilichinskyi Strain WN1359T (DSM 27470T).</title>
        <authorList>
            <person name="Leonard M.T."/>
            <person name="Panayotova N."/>
            <person name="Farmerie W.G."/>
            <person name="Triplett E.W."/>
            <person name="Nicholson W.L."/>
        </authorList>
    </citation>
    <scope>NUCLEOTIDE SEQUENCE [LARGE SCALE GENOMIC DNA]</scope>
    <source>
        <strain evidence="7 8">WN1359</strain>
    </source>
</reference>
<evidence type="ECO:0000259" key="6">
    <source>
        <dbReference type="Pfam" id="PF00849"/>
    </source>
</evidence>
<dbReference type="EC" id="5.4.99.-" evidence="5"/>
<dbReference type="KEGG" id="caw:Q783_03385"/>
<keyword evidence="3 5" id="KW-0413">Isomerase</keyword>
<dbReference type="GO" id="GO:0000455">
    <property type="term" value="P:enzyme-directed rRNA pseudouridine synthesis"/>
    <property type="evidence" value="ECO:0007669"/>
    <property type="project" value="TreeGrafter"/>
</dbReference>
<evidence type="ECO:0000256" key="4">
    <source>
        <dbReference type="PIRSR" id="PIRSR606225-1"/>
    </source>
</evidence>
<dbReference type="eggNOG" id="COG0564">
    <property type="taxonomic scope" value="Bacteria"/>
</dbReference>
<dbReference type="NCBIfam" id="TIGR00005">
    <property type="entry name" value="rluA_subfam"/>
    <property type="match status" value="1"/>
</dbReference>
<protein>
    <recommendedName>
        <fullName evidence="5">Pseudouridine synthase</fullName>
        <ecNumber evidence="5">5.4.99.-</ecNumber>
    </recommendedName>
</protein>
<dbReference type="STRING" id="1266845.Q783_03385"/>
<dbReference type="InterPro" id="IPR006145">
    <property type="entry name" value="PsdUridine_synth_RsuA/RluA"/>
</dbReference>
<dbReference type="GO" id="GO:0003723">
    <property type="term" value="F:RNA binding"/>
    <property type="evidence" value="ECO:0007669"/>
    <property type="project" value="InterPro"/>
</dbReference>
<dbReference type="InterPro" id="IPR050188">
    <property type="entry name" value="RluA_PseudoU_synthase"/>
</dbReference>
<feature type="active site" evidence="4">
    <location>
        <position position="143"/>
    </location>
</feature>
<evidence type="ECO:0000256" key="3">
    <source>
        <dbReference type="ARBA" id="ARBA00023235"/>
    </source>
</evidence>
<comment type="function">
    <text evidence="5">Responsible for synthesis of pseudouridine from uracil.</text>
</comment>
<dbReference type="Pfam" id="PF00849">
    <property type="entry name" value="PseudoU_synth_2"/>
    <property type="match status" value="1"/>
</dbReference>
<proteinExistence type="inferred from homology"/>
<evidence type="ECO:0000313" key="8">
    <source>
        <dbReference type="Proteomes" id="UP000017469"/>
    </source>
</evidence>
<comment type="similarity">
    <text evidence="2 5">Belongs to the pseudouridine synthase RluA family.</text>
</comment>
<organism evidence="7 8">
    <name type="scientific">Carnobacterium inhibens subsp. gilichinskyi</name>
    <dbReference type="NCBI Taxonomy" id="1266845"/>
    <lineage>
        <taxon>Bacteria</taxon>
        <taxon>Bacillati</taxon>
        <taxon>Bacillota</taxon>
        <taxon>Bacilli</taxon>
        <taxon>Lactobacillales</taxon>
        <taxon>Carnobacteriaceae</taxon>
        <taxon>Carnobacterium</taxon>
    </lineage>
</organism>
<dbReference type="Proteomes" id="UP000017469">
    <property type="component" value="Chromosome"/>
</dbReference>
<dbReference type="Gene3D" id="3.30.2350.10">
    <property type="entry name" value="Pseudouridine synthase"/>
    <property type="match status" value="1"/>
</dbReference>
<feature type="domain" description="Pseudouridine synthase RsuA/RluA-like" evidence="6">
    <location>
        <begin position="95"/>
        <end position="248"/>
    </location>
</feature>
<evidence type="ECO:0000256" key="5">
    <source>
        <dbReference type="RuleBase" id="RU362028"/>
    </source>
</evidence>
<dbReference type="InterPro" id="IPR006224">
    <property type="entry name" value="PsdUridine_synth_RluA-like_CS"/>
</dbReference>
<evidence type="ECO:0000256" key="1">
    <source>
        <dbReference type="ARBA" id="ARBA00000073"/>
    </source>
</evidence>
<dbReference type="PANTHER" id="PTHR21600">
    <property type="entry name" value="MITOCHONDRIAL RNA PSEUDOURIDINE SYNTHASE"/>
    <property type="match status" value="1"/>
</dbReference>
<accession>U5S7W4</accession>
<dbReference type="PROSITE" id="PS01129">
    <property type="entry name" value="PSI_RLU"/>
    <property type="match status" value="1"/>
</dbReference>
<name>U5S7W4_9LACT</name>
<gene>
    <name evidence="7" type="ORF">Q783_03385</name>
</gene>
<dbReference type="PANTHER" id="PTHR21600:SF35">
    <property type="entry name" value="PSEUDOURIDINE SYNTHASE"/>
    <property type="match status" value="1"/>
</dbReference>
<sequence>MLLLERKKIMKFSWTYDLPTSLQVKSFLKTKGISRSLLAKIKFHGGKIEVNETEVTVRYLLKDKDTVQITIPDEAPHETTIPVDIPIDIVYEDEHYLVVNKPYGVASVPSQVHPEGTMANRVKGYYVRQGYANQVIHIVTRLDRDTTGLMLFAKHGYAHALMDIQLRAKEIEKKYIALIMGQLKKADHGFIDAPIARTTDSIITRRAHSSGKEALTEYWVKESFPEATLVDIQLHTGRTHQIRVHFAHIGHPLMGDDLYGGSKNNWVVRQALHCRALKFFHPFTNEKISLKLENPKDMAQWLHQHKQQEINR</sequence>
<dbReference type="SUPFAM" id="SSF55120">
    <property type="entry name" value="Pseudouridine synthase"/>
    <property type="match status" value="1"/>
</dbReference>
<dbReference type="GO" id="GO:0009982">
    <property type="term" value="F:pseudouridine synthase activity"/>
    <property type="evidence" value="ECO:0007669"/>
    <property type="project" value="InterPro"/>
</dbReference>
<evidence type="ECO:0000313" key="7">
    <source>
        <dbReference type="EMBL" id="AGY81344.1"/>
    </source>
</evidence>
<dbReference type="CDD" id="cd02869">
    <property type="entry name" value="PseudoU_synth_RluA_like"/>
    <property type="match status" value="1"/>
</dbReference>
<dbReference type="InterPro" id="IPR020103">
    <property type="entry name" value="PsdUridine_synth_cat_dom_sf"/>
</dbReference>
<dbReference type="PATRIC" id="fig|1266845.5.peg.618"/>
<comment type="catalytic activity">
    <reaction evidence="1 5">
        <text>a uridine in RNA = a pseudouridine in RNA</text>
        <dbReference type="Rhea" id="RHEA:48348"/>
        <dbReference type="Rhea" id="RHEA-COMP:12068"/>
        <dbReference type="Rhea" id="RHEA-COMP:12069"/>
        <dbReference type="ChEBI" id="CHEBI:65314"/>
        <dbReference type="ChEBI" id="CHEBI:65315"/>
    </reaction>
</comment>
<dbReference type="HOGENOM" id="CLU_016902_8_2_9"/>
<dbReference type="FunFam" id="3.30.2350.10:FF:000005">
    <property type="entry name" value="Pseudouridine synthase"/>
    <property type="match status" value="1"/>
</dbReference>
<dbReference type="EMBL" id="CP006812">
    <property type="protein sequence ID" value="AGY81344.1"/>
    <property type="molecule type" value="Genomic_DNA"/>
</dbReference>
<dbReference type="InterPro" id="IPR006225">
    <property type="entry name" value="PsdUridine_synth_RluC/D"/>
</dbReference>
<dbReference type="GO" id="GO:0140098">
    <property type="term" value="F:catalytic activity, acting on RNA"/>
    <property type="evidence" value="ECO:0007669"/>
    <property type="project" value="UniProtKB-ARBA"/>
</dbReference>
<evidence type="ECO:0000256" key="2">
    <source>
        <dbReference type="ARBA" id="ARBA00010876"/>
    </source>
</evidence>
<dbReference type="AlphaFoldDB" id="U5S7W4"/>